<name>A0A836APJ0_SHEEP</name>
<sequence>MRGEKNSEKQSPCPNFRTPSERCAVQPFRRKSEPGDRLGIDRLEPATRPRRVPSRSAPYAAHSRAPVARRCQTLNEPLARSIVAP</sequence>
<gene>
    <name evidence="2" type="ORF">JEQ12_000317</name>
</gene>
<feature type="compositionally biased region" description="Basic and acidic residues" evidence="1">
    <location>
        <begin position="30"/>
        <end position="47"/>
    </location>
</feature>
<comment type="caution">
    <text evidence="2">The sequence shown here is derived from an EMBL/GenBank/DDBJ whole genome shotgun (WGS) entry which is preliminary data.</text>
</comment>
<proteinExistence type="predicted"/>
<organism evidence="2 3">
    <name type="scientific">Ovis aries</name>
    <name type="common">Sheep</name>
    <dbReference type="NCBI Taxonomy" id="9940"/>
    <lineage>
        <taxon>Eukaryota</taxon>
        <taxon>Metazoa</taxon>
        <taxon>Chordata</taxon>
        <taxon>Craniata</taxon>
        <taxon>Vertebrata</taxon>
        <taxon>Euteleostomi</taxon>
        <taxon>Mammalia</taxon>
        <taxon>Eutheria</taxon>
        <taxon>Laurasiatheria</taxon>
        <taxon>Artiodactyla</taxon>
        <taxon>Ruminantia</taxon>
        <taxon>Pecora</taxon>
        <taxon>Bovidae</taxon>
        <taxon>Caprinae</taxon>
        <taxon>Ovis</taxon>
    </lineage>
</organism>
<accession>A0A836APJ0</accession>
<dbReference type="AlphaFoldDB" id="A0A836APJ0"/>
<evidence type="ECO:0000313" key="2">
    <source>
        <dbReference type="EMBL" id="KAG5214741.1"/>
    </source>
</evidence>
<dbReference type="Proteomes" id="UP000664991">
    <property type="component" value="Unassembled WGS sequence"/>
</dbReference>
<dbReference type="EMBL" id="JAEMGP010000001">
    <property type="protein sequence ID" value="KAG5214741.1"/>
    <property type="molecule type" value="Genomic_DNA"/>
</dbReference>
<evidence type="ECO:0000256" key="1">
    <source>
        <dbReference type="SAM" id="MobiDB-lite"/>
    </source>
</evidence>
<protein>
    <submittedName>
        <fullName evidence="2">Uncharacterized protein</fullName>
    </submittedName>
</protein>
<evidence type="ECO:0000313" key="3">
    <source>
        <dbReference type="Proteomes" id="UP000664991"/>
    </source>
</evidence>
<feature type="region of interest" description="Disordered" evidence="1">
    <location>
        <begin position="1"/>
        <end position="68"/>
    </location>
</feature>
<reference evidence="2 3" key="1">
    <citation type="submission" date="2020-12" db="EMBL/GenBank/DDBJ databases">
        <title>De novo assembly of Tibetan sheep genome.</title>
        <authorList>
            <person name="Li X."/>
        </authorList>
    </citation>
    <scope>NUCLEOTIDE SEQUENCE [LARGE SCALE GENOMIC DNA]</scope>
    <source>
        <tissue evidence="2">Heart</tissue>
    </source>
</reference>